<dbReference type="GO" id="GO:0051601">
    <property type="term" value="P:exocyst localization"/>
    <property type="evidence" value="ECO:0007669"/>
    <property type="project" value="TreeGrafter"/>
</dbReference>
<dbReference type="OrthoDB" id="190098at2759"/>
<accession>A0A137P2K4</accession>
<dbReference type="Gene3D" id="1.10.357.50">
    <property type="match status" value="1"/>
</dbReference>
<reference evidence="4 5" key="1">
    <citation type="journal article" date="2015" name="Genome Biol. Evol.">
        <title>Phylogenomic analyses indicate that early fungi evolved digesting cell walls of algal ancestors of land plants.</title>
        <authorList>
            <person name="Chang Y."/>
            <person name="Wang S."/>
            <person name="Sekimoto S."/>
            <person name="Aerts A.L."/>
            <person name="Choi C."/>
            <person name="Clum A."/>
            <person name="LaButti K.M."/>
            <person name="Lindquist E.A."/>
            <person name="Yee Ngan C."/>
            <person name="Ohm R.A."/>
            <person name="Salamov A.A."/>
            <person name="Grigoriev I.V."/>
            <person name="Spatafora J.W."/>
            <person name="Berbee M.L."/>
        </authorList>
    </citation>
    <scope>NUCLEOTIDE SEQUENCE [LARGE SCALE GENOMIC DNA]</scope>
    <source>
        <strain evidence="4 5">NRRL 28638</strain>
    </source>
</reference>
<dbReference type="PANTHER" id="PTHR21292">
    <property type="entry name" value="EXOCYST COMPLEX COMPONENT SEC6-RELATED"/>
    <property type="match status" value="1"/>
</dbReference>
<keyword evidence="2" id="KW-0813">Transport</keyword>
<proteinExistence type="inferred from homology"/>
<keyword evidence="3" id="KW-0268">Exocytosis</keyword>
<organism evidence="4 5">
    <name type="scientific">Conidiobolus coronatus (strain ATCC 28846 / CBS 209.66 / NRRL 28638)</name>
    <name type="common">Delacroixia coronata</name>
    <dbReference type="NCBI Taxonomy" id="796925"/>
    <lineage>
        <taxon>Eukaryota</taxon>
        <taxon>Fungi</taxon>
        <taxon>Fungi incertae sedis</taxon>
        <taxon>Zoopagomycota</taxon>
        <taxon>Entomophthoromycotina</taxon>
        <taxon>Entomophthoromycetes</taxon>
        <taxon>Entomophthorales</taxon>
        <taxon>Ancylistaceae</taxon>
        <taxon>Conidiobolus</taxon>
    </lineage>
</organism>
<dbReference type="AlphaFoldDB" id="A0A137P2K4"/>
<comment type="similarity">
    <text evidence="1">Belongs to the SEC6 family.</text>
</comment>
<dbReference type="Proteomes" id="UP000070444">
    <property type="component" value="Unassembled WGS sequence"/>
</dbReference>
<dbReference type="InterPro" id="IPR042532">
    <property type="entry name" value="EXOC3/Sec6_C"/>
</dbReference>
<evidence type="ECO:0000256" key="1">
    <source>
        <dbReference type="ARBA" id="ARBA00009447"/>
    </source>
</evidence>
<protein>
    <submittedName>
        <fullName evidence="4">Exocyst complex component Sec6</fullName>
    </submittedName>
</protein>
<evidence type="ECO:0000256" key="2">
    <source>
        <dbReference type="ARBA" id="ARBA00022448"/>
    </source>
</evidence>
<dbReference type="Pfam" id="PF06046">
    <property type="entry name" value="Sec6"/>
    <property type="match status" value="1"/>
</dbReference>
<dbReference type="GO" id="GO:0000145">
    <property type="term" value="C:exocyst"/>
    <property type="evidence" value="ECO:0007669"/>
    <property type="project" value="InterPro"/>
</dbReference>
<dbReference type="EMBL" id="KQ964542">
    <property type="protein sequence ID" value="KXN69257.1"/>
    <property type="molecule type" value="Genomic_DNA"/>
</dbReference>
<name>A0A137P2K4_CONC2</name>
<dbReference type="Gene3D" id="1.10.357.70">
    <property type="entry name" value="Exocyst complex component Sec6, C-terminal domain"/>
    <property type="match status" value="1"/>
</dbReference>
<dbReference type="GO" id="GO:0006887">
    <property type="term" value="P:exocytosis"/>
    <property type="evidence" value="ECO:0007669"/>
    <property type="project" value="UniProtKB-KW"/>
</dbReference>
<evidence type="ECO:0000256" key="3">
    <source>
        <dbReference type="ARBA" id="ARBA00022483"/>
    </source>
</evidence>
<evidence type="ECO:0000313" key="5">
    <source>
        <dbReference type="Proteomes" id="UP000070444"/>
    </source>
</evidence>
<dbReference type="OMA" id="MNIGPKT"/>
<dbReference type="STRING" id="796925.A0A137P2K4"/>
<keyword evidence="5" id="KW-1185">Reference proteome</keyword>
<sequence>MASSSNSVKNQEISDELDDSTKLAVQRLSELLKHPDDLNVKIDFLRRRFQQEKSSVETQLRSDIQSQFDDIQETFRLFEISKSGLNDLKDHLAKVENLCLENQTKIPGYDTIKKVSQVHKNMIATQQYVRKFQDFQAKVDVVDVLLKEAKSAPLSKKHLLNIHYELYHLEEFKDVTLHTARDSSQDVVLSLNRLFRQVTNLVTHFTSLLWEISTDVFELIEQDQLRLLVQIAKIIEIEESADKQAELMNKAKEQNLKLVGLTSSSSKWKLTEGSPREVKNLKDDLFSKYKELVQRRFQDFLKQIDRKDLSDLLDTLVFVPDDLHLIQQHVIPCFPPEYQIFDLFISEYHNTVHETVQNILTNVAKLEGGEILKVLRFAQDYLNAMELKIGYTEDMLEPKLLGANQSLLINNYLIIVRAKLTEWTNNIVKEEIKKFTARANAPYVTEDGTTCLSSSIVMFQVFDQQIDAAIQSHSDVLMIELIKEFIKACQIYQQGFSQILSEECTKYLEDPDSYDEGFLHYIIALMNDQLRSIDLGDNLLEKASGFLNDASRERAAQSLEEQTDGFLHLTDEGNMVIIEIILDNIRPYIGMLYTAKWYEDPELMPSIMETIQDYLNDINGVLHPYLFTKLCSNLLEQFIIEYIRCYFNKGGTFKMPQCIDMLDNDKNLINQVFFEYIEQEIVLEQVDPISKLTNIITATPNMIFMDVYPLRQQYPDVPLKLIEELLKRRDDLNKAQFKEVVEGIKSKQDIQNDSDNQAGPTIFSKLDTKLFSKNLREIIFN</sequence>
<dbReference type="PANTHER" id="PTHR21292:SF1">
    <property type="entry name" value="EXOCYST COMPLEX COMPONENT 3"/>
    <property type="match status" value="1"/>
</dbReference>
<evidence type="ECO:0000313" key="4">
    <source>
        <dbReference type="EMBL" id="KXN69257.1"/>
    </source>
</evidence>
<dbReference type="GO" id="GO:0000149">
    <property type="term" value="F:SNARE binding"/>
    <property type="evidence" value="ECO:0007669"/>
    <property type="project" value="TreeGrafter"/>
</dbReference>
<dbReference type="InterPro" id="IPR010326">
    <property type="entry name" value="EXOC3/Sec6"/>
</dbReference>
<gene>
    <name evidence="4" type="ORF">CONCODRAFT_50902</name>
</gene>